<dbReference type="OrthoDB" id="6279800at2759"/>
<feature type="domain" description="CRIB" evidence="2">
    <location>
        <begin position="43"/>
        <end position="56"/>
    </location>
</feature>
<keyword evidence="5" id="KW-1185">Reference proteome</keyword>
<feature type="compositionally biased region" description="Gly residues" evidence="1">
    <location>
        <begin position="93"/>
        <end position="103"/>
    </location>
</feature>
<evidence type="ECO:0000259" key="2">
    <source>
        <dbReference type="PROSITE" id="PS50108"/>
    </source>
</evidence>
<feature type="region of interest" description="Disordered" evidence="1">
    <location>
        <begin position="132"/>
        <end position="154"/>
    </location>
</feature>
<evidence type="ECO:0000256" key="1">
    <source>
        <dbReference type="SAM" id="MobiDB-lite"/>
    </source>
</evidence>
<feature type="region of interest" description="Disordered" evidence="1">
    <location>
        <begin position="68"/>
        <end position="103"/>
    </location>
</feature>
<evidence type="ECO:0000313" key="4">
    <source>
        <dbReference type="EMBL" id="PAA68151.1"/>
    </source>
</evidence>
<dbReference type="PROSITE" id="PS50108">
    <property type="entry name" value="CRIB"/>
    <property type="match status" value="1"/>
</dbReference>
<dbReference type="Proteomes" id="UP000215902">
    <property type="component" value="Unassembled WGS sequence"/>
</dbReference>
<comment type="caution">
    <text evidence="4">The sequence shown here is derived from an EMBL/GenBank/DDBJ whole genome shotgun (WGS) entry which is preliminary data.</text>
</comment>
<proteinExistence type="predicted"/>
<dbReference type="InterPro" id="IPR000095">
    <property type="entry name" value="CRIB_dom"/>
</dbReference>
<feature type="region of interest" description="Disordered" evidence="1">
    <location>
        <begin position="171"/>
        <end position="197"/>
    </location>
</feature>
<evidence type="ECO:0000313" key="3">
    <source>
        <dbReference type="EMBL" id="PAA65131.1"/>
    </source>
</evidence>
<name>A0A267F322_9PLAT</name>
<accession>A0A267F322</accession>
<dbReference type="EMBL" id="NIVC01001416">
    <property type="protein sequence ID" value="PAA68151.1"/>
    <property type="molecule type" value="Genomic_DNA"/>
</dbReference>
<dbReference type="EMBL" id="NIVC01001680">
    <property type="protein sequence ID" value="PAA65131.1"/>
    <property type="molecule type" value="Genomic_DNA"/>
</dbReference>
<feature type="compositionally biased region" description="Low complexity" evidence="1">
    <location>
        <begin position="181"/>
        <end position="197"/>
    </location>
</feature>
<protein>
    <recommendedName>
        <fullName evidence="2">CRIB domain-containing protein</fullName>
    </recommendedName>
</protein>
<gene>
    <name evidence="3" type="ORF">BOX15_Mlig028717g1</name>
    <name evidence="4" type="ORF">BOX15_Mlig030167g1</name>
</gene>
<dbReference type="AlphaFoldDB" id="A0A267F322"/>
<feature type="non-terminal residue" evidence="4">
    <location>
        <position position="1"/>
    </location>
</feature>
<evidence type="ECO:0000313" key="5">
    <source>
        <dbReference type="Proteomes" id="UP000215902"/>
    </source>
</evidence>
<reference evidence="4 5" key="1">
    <citation type="submission" date="2017-06" db="EMBL/GenBank/DDBJ databases">
        <title>A platform for efficient transgenesis in Macrostomum lignano, a flatworm model organism for stem cell research.</title>
        <authorList>
            <person name="Berezikov E."/>
        </authorList>
    </citation>
    <scope>NUCLEOTIDE SEQUENCE [LARGE SCALE GENOMIC DNA]</scope>
    <source>
        <strain evidence="4">DV1</strain>
        <tissue evidence="4">Whole organism</tissue>
    </source>
</reference>
<organism evidence="4 5">
    <name type="scientific">Macrostomum lignano</name>
    <dbReference type="NCBI Taxonomy" id="282301"/>
    <lineage>
        <taxon>Eukaryota</taxon>
        <taxon>Metazoa</taxon>
        <taxon>Spiralia</taxon>
        <taxon>Lophotrochozoa</taxon>
        <taxon>Platyhelminthes</taxon>
        <taxon>Rhabditophora</taxon>
        <taxon>Macrostomorpha</taxon>
        <taxon>Macrostomida</taxon>
        <taxon>Macrostomidae</taxon>
        <taxon>Macrostomum</taxon>
    </lineage>
</organism>
<sequence>CTCKFQDCLFMPRRKLSTSMGLLSCFGARRVPSKRRPIDPSMIGDPVDFRHTGHMGCGAAADLDMSSSGADSSRFGGISSPAAADGNNPTRDGGVGGGSGGGGPSSGRYIDLAALRERNFDLGQLSAHFSGPSVGGARQASRGPALPKPSAGGPLDITNCFLTGSGSGVRGGRGDGDCINSSGSDAGGLDLSGLQDQ</sequence>